<dbReference type="SUPFAM" id="SSF69618">
    <property type="entry name" value="HemD-like"/>
    <property type="match status" value="1"/>
</dbReference>
<dbReference type="NCBIfam" id="TIGR01469">
    <property type="entry name" value="cobA_cysG_Cterm"/>
    <property type="match status" value="1"/>
</dbReference>
<accession>A0A3B1CMI1</accession>
<evidence type="ECO:0000256" key="4">
    <source>
        <dbReference type="ARBA" id="ARBA00022691"/>
    </source>
</evidence>
<dbReference type="Pfam" id="PF00590">
    <property type="entry name" value="TP_methylase"/>
    <property type="match status" value="1"/>
</dbReference>
<dbReference type="InterPro" id="IPR014776">
    <property type="entry name" value="4pyrrole_Mease_sub2"/>
</dbReference>
<dbReference type="EMBL" id="UOGE01000028">
    <property type="protein sequence ID" value="VAX17927.1"/>
    <property type="molecule type" value="Genomic_DNA"/>
</dbReference>
<keyword evidence="2 8" id="KW-0489">Methyltransferase</keyword>
<feature type="domain" description="Tetrapyrrole biosynthesis uroporphyrinogen III synthase" evidence="7">
    <location>
        <begin position="269"/>
        <end position="497"/>
    </location>
</feature>
<gene>
    <name evidence="8" type="ORF">MNBD_NITROSPINAE02-626</name>
</gene>
<dbReference type="InterPro" id="IPR003754">
    <property type="entry name" value="4pyrrol_synth_uPrphyn_synth"/>
</dbReference>
<evidence type="ECO:0000259" key="7">
    <source>
        <dbReference type="Pfam" id="PF02602"/>
    </source>
</evidence>
<keyword evidence="4" id="KW-0949">S-adenosyl-L-methionine</keyword>
<evidence type="ECO:0000256" key="3">
    <source>
        <dbReference type="ARBA" id="ARBA00022679"/>
    </source>
</evidence>
<dbReference type="InterPro" id="IPR006366">
    <property type="entry name" value="CobA/CysG_C"/>
</dbReference>
<dbReference type="Pfam" id="PF02602">
    <property type="entry name" value="HEM4"/>
    <property type="match status" value="1"/>
</dbReference>
<dbReference type="PANTHER" id="PTHR45790:SF3">
    <property type="entry name" value="S-ADENOSYL-L-METHIONINE-DEPENDENT UROPORPHYRINOGEN III METHYLTRANSFERASE, CHLOROPLASTIC"/>
    <property type="match status" value="1"/>
</dbReference>
<proteinExistence type="predicted"/>
<evidence type="ECO:0000256" key="2">
    <source>
        <dbReference type="ARBA" id="ARBA00022603"/>
    </source>
</evidence>
<feature type="domain" description="Tetrapyrrole methylase" evidence="6">
    <location>
        <begin position="6"/>
        <end position="217"/>
    </location>
</feature>
<dbReference type="Gene3D" id="3.30.950.10">
    <property type="entry name" value="Methyltransferase, Cobalt-precorrin-4 Transmethylase, Domain 2"/>
    <property type="match status" value="1"/>
</dbReference>
<dbReference type="PANTHER" id="PTHR45790">
    <property type="entry name" value="SIROHEME SYNTHASE-RELATED"/>
    <property type="match status" value="1"/>
</dbReference>
<reference evidence="8" key="1">
    <citation type="submission" date="2018-06" db="EMBL/GenBank/DDBJ databases">
        <authorList>
            <person name="Zhirakovskaya E."/>
        </authorList>
    </citation>
    <scope>NUCLEOTIDE SEQUENCE</scope>
</reference>
<dbReference type="InterPro" id="IPR014777">
    <property type="entry name" value="4pyrrole_Mease_sub1"/>
</dbReference>
<dbReference type="InterPro" id="IPR050161">
    <property type="entry name" value="Siro_Cobalamin_biosynth"/>
</dbReference>
<organism evidence="8">
    <name type="scientific">hydrothermal vent metagenome</name>
    <dbReference type="NCBI Taxonomy" id="652676"/>
    <lineage>
        <taxon>unclassified sequences</taxon>
        <taxon>metagenomes</taxon>
        <taxon>ecological metagenomes</taxon>
    </lineage>
</organism>
<dbReference type="GO" id="GO:0004851">
    <property type="term" value="F:uroporphyrin-III C-methyltransferase activity"/>
    <property type="evidence" value="ECO:0007669"/>
    <property type="project" value="UniProtKB-EC"/>
</dbReference>
<dbReference type="SUPFAM" id="SSF53790">
    <property type="entry name" value="Tetrapyrrole methylase"/>
    <property type="match status" value="1"/>
</dbReference>
<evidence type="ECO:0000256" key="5">
    <source>
        <dbReference type="ARBA" id="ARBA00023244"/>
    </source>
</evidence>
<dbReference type="PROSITE" id="PS00839">
    <property type="entry name" value="SUMT_1"/>
    <property type="match status" value="1"/>
</dbReference>
<dbReference type="Gene3D" id="3.40.50.10090">
    <property type="match status" value="2"/>
</dbReference>
<dbReference type="FunFam" id="3.30.950.10:FF:000001">
    <property type="entry name" value="Siroheme synthase"/>
    <property type="match status" value="1"/>
</dbReference>
<dbReference type="CDD" id="cd06578">
    <property type="entry name" value="HemD"/>
    <property type="match status" value="1"/>
</dbReference>
<dbReference type="GO" id="GO:0019354">
    <property type="term" value="P:siroheme biosynthetic process"/>
    <property type="evidence" value="ECO:0007669"/>
    <property type="project" value="InterPro"/>
</dbReference>
<keyword evidence="8" id="KW-0456">Lyase</keyword>
<dbReference type="GO" id="GO:0004852">
    <property type="term" value="F:uroporphyrinogen-III synthase activity"/>
    <property type="evidence" value="ECO:0007669"/>
    <property type="project" value="InterPro"/>
</dbReference>
<dbReference type="FunFam" id="3.40.1010.10:FF:000001">
    <property type="entry name" value="Siroheme synthase"/>
    <property type="match status" value="1"/>
</dbReference>
<dbReference type="InterPro" id="IPR003043">
    <property type="entry name" value="Uropor_MeTrfase_CS"/>
</dbReference>
<dbReference type="InterPro" id="IPR035996">
    <property type="entry name" value="4pyrrol_Methylase_sf"/>
</dbReference>
<keyword evidence="5" id="KW-0627">Porphyrin biosynthesis</keyword>
<evidence type="ECO:0000256" key="1">
    <source>
        <dbReference type="ARBA" id="ARBA00012162"/>
    </source>
</evidence>
<dbReference type="CDD" id="cd11642">
    <property type="entry name" value="SUMT"/>
    <property type="match status" value="1"/>
</dbReference>
<dbReference type="AlphaFoldDB" id="A0A3B1CMI1"/>
<evidence type="ECO:0000313" key="8">
    <source>
        <dbReference type="EMBL" id="VAX17927.1"/>
    </source>
</evidence>
<evidence type="ECO:0000259" key="6">
    <source>
        <dbReference type="Pfam" id="PF00590"/>
    </source>
</evidence>
<dbReference type="GO" id="GO:0032259">
    <property type="term" value="P:methylation"/>
    <property type="evidence" value="ECO:0007669"/>
    <property type="project" value="UniProtKB-KW"/>
</dbReference>
<protein>
    <recommendedName>
        <fullName evidence="1">uroporphyrinogen-III C-methyltransferase</fullName>
        <ecNumber evidence="1">2.1.1.107</ecNumber>
    </recommendedName>
</protein>
<dbReference type="Gene3D" id="3.40.1010.10">
    <property type="entry name" value="Cobalt-precorrin-4 Transmethylase, Domain 1"/>
    <property type="match status" value="1"/>
</dbReference>
<keyword evidence="3 8" id="KW-0808">Transferase</keyword>
<dbReference type="InterPro" id="IPR036108">
    <property type="entry name" value="4pyrrol_syn_uPrphyn_synt_sf"/>
</dbReference>
<name>A0A3B1CMI1_9ZZZZ</name>
<dbReference type="EC" id="2.1.1.107" evidence="1"/>
<dbReference type="NCBIfam" id="NF004790">
    <property type="entry name" value="PRK06136.1"/>
    <property type="match status" value="1"/>
</dbReference>
<dbReference type="InterPro" id="IPR000878">
    <property type="entry name" value="4pyrrol_Mease"/>
</dbReference>
<sequence>MSEGIVYLIGAGPGDPGLITVKGKELIETADVIIYDYLANPKLLDYAKADAQVIYVGKMGGKHTMTQDKINELLVEKCKEGKNIARLKGGDPFIFGRGGEEAEELVNLGLKFEVVPGVTAASAATAYSGIPLTHRDYTSTVAFITGHEDPTKPESSIDWAKISTGIGTIVFYMGIKNLPNIAANLMKNGRAKNTPVAVIRWGSTPEQQTVIGTLETIVELAKKAGIKPPALTVVGEVVALKPTLDWFETKPLFGRKIVVTRAREQASGFATILAESGAHVIEFPTIETVKPDSWDELDKALDILPEYDWIIFTSVNGVKFFVERLKERNGDIRDLKGVKVCAIGPKTAEAIEELGVRVDLLPKEYRAEAIIEGLGSENIDGSRILIPRARVAREVLPDELAKMGAKVTIAQTYVTIKPEEKKESTQKLFEEGKIDAVTFTSSSTVKNFVDMWGEEETKKLLNGVAIASIGPITTGTAIKYGLSPGIEPKDYTTPALAQALIDHFGNG</sequence>